<dbReference type="InterPro" id="IPR006134">
    <property type="entry name" value="DNA-dir_DNA_pol_B_multi_dom"/>
</dbReference>
<keyword evidence="4" id="KW-0239">DNA-directed DNA polymerase</keyword>
<evidence type="ECO:0000313" key="6">
    <source>
        <dbReference type="EnsemblProtists" id="EOD35650"/>
    </source>
</evidence>
<dbReference type="EnsemblProtists" id="EOD35650">
    <property type="protein sequence ID" value="EOD35650"/>
    <property type="gene ID" value="EMIHUDRAFT_227430"/>
</dbReference>
<dbReference type="GO" id="GO:0005634">
    <property type="term" value="C:nucleus"/>
    <property type="evidence" value="ECO:0007669"/>
    <property type="project" value="TreeGrafter"/>
</dbReference>
<dbReference type="OMA" id="HERYPLF"/>
<sequence>MPNQARLRGGLLGRGVACTEARVAGGEVGLLKALAAAVQQHDPDILLAWDVRRASLGYALERAAVLGMRPPLVRLLGRMPDSDDGDARARRDPCVAAAPLHAGAGVGQVCGRLVLNVWRSARAELKLTSYTLDNVAAKLLAAVISENTTMPPEESIGIDFHSVLVRGSQYRVESMLLRLARTQDYALPATNKEQALNFDPEGTLYSDPAALLSGGREASMTVPQVAVLDFRSLYPSVVCAYNYCYSTCLGKLEAIPRTLRRETNPRLVTPLRCEQAMAPTLRREAGPSHKFGCLELPPRALATRDEVHSSLPLGLISR</sequence>
<dbReference type="Gene3D" id="3.90.1600.10">
    <property type="entry name" value="Palm domain of DNA polymerase"/>
    <property type="match status" value="1"/>
</dbReference>
<dbReference type="SUPFAM" id="SSF53098">
    <property type="entry name" value="Ribonuclease H-like"/>
    <property type="match status" value="1"/>
</dbReference>
<reference evidence="7" key="1">
    <citation type="journal article" date="2013" name="Nature">
        <title>Pan genome of the phytoplankton Emiliania underpins its global distribution.</title>
        <authorList>
            <person name="Read B.A."/>
            <person name="Kegel J."/>
            <person name="Klute M.J."/>
            <person name="Kuo A."/>
            <person name="Lefebvre S.C."/>
            <person name="Maumus F."/>
            <person name="Mayer C."/>
            <person name="Miller J."/>
            <person name="Monier A."/>
            <person name="Salamov A."/>
            <person name="Young J."/>
            <person name="Aguilar M."/>
            <person name="Claverie J.M."/>
            <person name="Frickenhaus S."/>
            <person name="Gonzalez K."/>
            <person name="Herman E.K."/>
            <person name="Lin Y.C."/>
            <person name="Napier J."/>
            <person name="Ogata H."/>
            <person name="Sarno A.F."/>
            <person name="Shmutz J."/>
            <person name="Schroeder D."/>
            <person name="de Vargas C."/>
            <person name="Verret F."/>
            <person name="von Dassow P."/>
            <person name="Valentin K."/>
            <person name="Van de Peer Y."/>
            <person name="Wheeler G."/>
            <person name="Dacks J.B."/>
            <person name="Delwiche C.F."/>
            <person name="Dyhrman S.T."/>
            <person name="Glockner G."/>
            <person name="John U."/>
            <person name="Richards T."/>
            <person name="Worden A.Z."/>
            <person name="Zhang X."/>
            <person name="Grigoriev I.V."/>
            <person name="Allen A.E."/>
            <person name="Bidle K."/>
            <person name="Borodovsky M."/>
            <person name="Bowler C."/>
            <person name="Brownlee C."/>
            <person name="Cock J.M."/>
            <person name="Elias M."/>
            <person name="Gladyshev V.N."/>
            <person name="Groth M."/>
            <person name="Guda C."/>
            <person name="Hadaegh A."/>
            <person name="Iglesias-Rodriguez M.D."/>
            <person name="Jenkins J."/>
            <person name="Jones B.M."/>
            <person name="Lawson T."/>
            <person name="Leese F."/>
            <person name="Lindquist E."/>
            <person name="Lobanov A."/>
            <person name="Lomsadze A."/>
            <person name="Malik S.B."/>
            <person name="Marsh M.E."/>
            <person name="Mackinder L."/>
            <person name="Mock T."/>
            <person name="Mueller-Roeber B."/>
            <person name="Pagarete A."/>
            <person name="Parker M."/>
            <person name="Probert I."/>
            <person name="Quesneville H."/>
            <person name="Raines C."/>
            <person name="Rensing S.A."/>
            <person name="Riano-Pachon D.M."/>
            <person name="Richier S."/>
            <person name="Rokitta S."/>
            <person name="Shiraiwa Y."/>
            <person name="Soanes D.M."/>
            <person name="van der Giezen M."/>
            <person name="Wahlund T.M."/>
            <person name="Williams B."/>
            <person name="Wilson W."/>
            <person name="Wolfe G."/>
            <person name="Wurch L.L."/>
        </authorList>
    </citation>
    <scope>NUCLEOTIDE SEQUENCE</scope>
</reference>
<dbReference type="InterPro" id="IPR023211">
    <property type="entry name" value="DNA_pol_palm_dom_sf"/>
</dbReference>
<dbReference type="GO" id="GO:0042276">
    <property type="term" value="P:error-prone translesion synthesis"/>
    <property type="evidence" value="ECO:0007669"/>
    <property type="project" value="TreeGrafter"/>
</dbReference>
<evidence type="ECO:0000256" key="2">
    <source>
        <dbReference type="ARBA" id="ARBA00022679"/>
    </source>
</evidence>
<organism evidence="6 7">
    <name type="scientific">Emiliania huxleyi (strain CCMP1516)</name>
    <dbReference type="NCBI Taxonomy" id="280463"/>
    <lineage>
        <taxon>Eukaryota</taxon>
        <taxon>Haptista</taxon>
        <taxon>Haptophyta</taxon>
        <taxon>Prymnesiophyceae</taxon>
        <taxon>Isochrysidales</taxon>
        <taxon>Noelaerhabdaceae</taxon>
        <taxon>Emiliania</taxon>
    </lineage>
</organism>
<evidence type="ECO:0000256" key="4">
    <source>
        <dbReference type="ARBA" id="ARBA00022932"/>
    </source>
</evidence>
<dbReference type="PANTHER" id="PTHR45812:SF1">
    <property type="entry name" value="DNA POLYMERASE ZETA CATALYTIC SUBUNIT"/>
    <property type="match status" value="1"/>
</dbReference>
<dbReference type="RefSeq" id="XP_005788079.1">
    <property type="nucleotide sequence ID" value="XM_005788022.1"/>
</dbReference>
<evidence type="ECO:0000259" key="5">
    <source>
        <dbReference type="Pfam" id="PF00136"/>
    </source>
</evidence>
<dbReference type="STRING" id="2903.R1F9J2"/>
<accession>A0A0D3KIR5</accession>
<dbReference type="KEGG" id="ehx:EMIHUDRAFT_227430"/>
<dbReference type="InterPro" id="IPR012337">
    <property type="entry name" value="RNaseH-like_sf"/>
</dbReference>
<evidence type="ECO:0000256" key="1">
    <source>
        <dbReference type="ARBA" id="ARBA00012417"/>
    </source>
</evidence>
<keyword evidence="7" id="KW-1185">Reference proteome</keyword>
<dbReference type="GO" id="GO:0003677">
    <property type="term" value="F:DNA binding"/>
    <property type="evidence" value="ECO:0007669"/>
    <property type="project" value="InterPro"/>
</dbReference>
<keyword evidence="3" id="KW-0548">Nucleotidyltransferase</keyword>
<protein>
    <recommendedName>
        <fullName evidence="1">DNA-directed DNA polymerase</fullName>
        <ecNumber evidence="1">2.7.7.7</ecNumber>
    </recommendedName>
</protein>
<dbReference type="HOGENOM" id="CLU_875610_0_0_1"/>
<feature type="domain" description="DNA-directed DNA polymerase family B multifunctional" evidence="5">
    <location>
        <begin position="158"/>
        <end position="263"/>
    </location>
</feature>
<dbReference type="GO" id="GO:0016035">
    <property type="term" value="C:zeta DNA polymerase complex"/>
    <property type="evidence" value="ECO:0007669"/>
    <property type="project" value="InterPro"/>
</dbReference>
<name>A0A0D3KIR5_EMIH1</name>
<dbReference type="PANTHER" id="PTHR45812">
    <property type="entry name" value="DNA POLYMERASE ZETA CATALYTIC SUBUNIT"/>
    <property type="match status" value="1"/>
</dbReference>
<dbReference type="PaxDb" id="2903-EOD35650"/>
<reference evidence="6" key="2">
    <citation type="submission" date="2024-10" db="UniProtKB">
        <authorList>
            <consortium name="EnsemblProtists"/>
        </authorList>
    </citation>
    <scope>IDENTIFICATION</scope>
</reference>
<evidence type="ECO:0000256" key="3">
    <source>
        <dbReference type="ARBA" id="ARBA00022695"/>
    </source>
</evidence>
<dbReference type="AlphaFoldDB" id="A0A0D3KIR5"/>
<dbReference type="GeneID" id="17280921"/>
<proteinExistence type="predicted"/>
<dbReference type="SUPFAM" id="SSF56672">
    <property type="entry name" value="DNA/RNA polymerases"/>
    <property type="match status" value="1"/>
</dbReference>
<dbReference type="GO" id="GO:0000724">
    <property type="term" value="P:double-strand break repair via homologous recombination"/>
    <property type="evidence" value="ECO:0007669"/>
    <property type="project" value="TreeGrafter"/>
</dbReference>
<dbReference type="Proteomes" id="UP000013827">
    <property type="component" value="Unassembled WGS sequence"/>
</dbReference>
<dbReference type="InterPro" id="IPR030559">
    <property type="entry name" value="PolZ_Rev3"/>
</dbReference>
<dbReference type="Pfam" id="PF00136">
    <property type="entry name" value="DNA_pol_B"/>
    <property type="match status" value="1"/>
</dbReference>
<dbReference type="GO" id="GO:0003887">
    <property type="term" value="F:DNA-directed DNA polymerase activity"/>
    <property type="evidence" value="ECO:0007669"/>
    <property type="project" value="UniProtKB-KW"/>
</dbReference>
<dbReference type="InterPro" id="IPR036397">
    <property type="entry name" value="RNaseH_sf"/>
</dbReference>
<keyword evidence="2" id="KW-0808">Transferase</keyword>
<dbReference type="InterPro" id="IPR043502">
    <property type="entry name" value="DNA/RNA_pol_sf"/>
</dbReference>
<dbReference type="EC" id="2.7.7.7" evidence="1"/>
<dbReference type="Gene3D" id="3.30.420.10">
    <property type="entry name" value="Ribonuclease H-like superfamily/Ribonuclease H"/>
    <property type="match status" value="2"/>
</dbReference>
<dbReference type="GO" id="GO:0000166">
    <property type="term" value="F:nucleotide binding"/>
    <property type="evidence" value="ECO:0007669"/>
    <property type="project" value="InterPro"/>
</dbReference>
<evidence type="ECO:0000313" key="7">
    <source>
        <dbReference type="Proteomes" id="UP000013827"/>
    </source>
</evidence>
<dbReference type="eggNOG" id="KOG0968">
    <property type="taxonomic scope" value="Eukaryota"/>
</dbReference>